<comment type="caution">
    <text evidence="7">The sequence shown here is derived from an EMBL/GenBank/DDBJ whole genome shotgun (WGS) entry which is preliminary data.</text>
</comment>
<keyword evidence="3 6" id="KW-1133">Transmembrane helix</keyword>
<protein>
    <recommendedName>
        <fullName evidence="9">SAM domain-containing protein</fullName>
    </recommendedName>
</protein>
<dbReference type="AlphaFoldDB" id="A0AAV1I742"/>
<reference evidence="7 8" key="1">
    <citation type="submission" date="2023-10" db="EMBL/GenBank/DDBJ databases">
        <authorList>
            <person name="Maclean D."/>
            <person name="Macfadyen A."/>
        </authorList>
    </citation>
    <scope>NUCLEOTIDE SEQUENCE [LARGE SCALE GENOMIC DNA]</scope>
</reference>
<accession>A0AAV1I742</accession>
<gene>
    <name evidence="7" type="ORF">CVIRNUC_006380</name>
</gene>
<evidence type="ECO:0008006" key="9">
    <source>
        <dbReference type="Google" id="ProtNLM"/>
    </source>
</evidence>
<keyword evidence="2 6" id="KW-0812">Transmembrane</keyword>
<dbReference type="GO" id="GO:0042721">
    <property type="term" value="C:TIM22 mitochondrial import inner membrane insertion complex"/>
    <property type="evidence" value="ECO:0007669"/>
    <property type="project" value="InterPro"/>
</dbReference>
<evidence type="ECO:0000256" key="3">
    <source>
        <dbReference type="ARBA" id="ARBA00022989"/>
    </source>
</evidence>
<evidence type="ECO:0000256" key="6">
    <source>
        <dbReference type="SAM" id="Phobius"/>
    </source>
</evidence>
<feature type="transmembrane region" description="Helical" evidence="6">
    <location>
        <begin position="130"/>
        <end position="150"/>
    </location>
</feature>
<evidence type="ECO:0000313" key="8">
    <source>
        <dbReference type="Proteomes" id="UP001314263"/>
    </source>
</evidence>
<evidence type="ECO:0000256" key="5">
    <source>
        <dbReference type="SAM" id="MobiDB-lite"/>
    </source>
</evidence>
<name>A0AAV1I742_9CHLO</name>
<evidence type="ECO:0000256" key="1">
    <source>
        <dbReference type="ARBA" id="ARBA00004141"/>
    </source>
</evidence>
<dbReference type="CDD" id="cd09487">
    <property type="entry name" value="SAM_superfamily"/>
    <property type="match status" value="1"/>
</dbReference>
<organism evidence="7 8">
    <name type="scientific">Coccomyxa viridis</name>
    <dbReference type="NCBI Taxonomy" id="1274662"/>
    <lineage>
        <taxon>Eukaryota</taxon>
        <taxon>Viridiplantae</taxon>
        <taxon>Chlorophyta</taxon>
        <taxon>core chlorophytes</taxon>
        <taxon>Trebouxiophyceae</taxon>
        <taxon>Trebouxiophyceae incertae sedis</taxon>
        <taxon>Coccomyxaceae</taxon>
        <taxon>Coccomyxa</taxon>
    </lineage>
</organism>
<dbReference type="Proteomes" id="UP001314263">
    <property type="component" value="Unassembled WGS sequence"/>
</dbReference>
<dbReference type="GO" id="GO:0045036">
    <property type="term" value="P:protein targeting to chloroplast"/>
    <property type="evidence" value="ECO:0007669"/>
    <property type="project" value="TreeGrafter"/>
</dbReference>
<dbReference type="GO" id="GO:0045039">
    <property type="term" value="P:protein insertion into mitochondrial inner membrane"/>
    <property type="evidence" value="ECO:0007669"/>
    <property type="project" value="InterPro"/>
</dbReference>
<evidence type="ECO:0000313" key="7">
    <source>
        <dbReference type="EMBL" id="CAK0783181.1"/>
    </source>
</evidence>
<feature type="region of interest" description="Disordered" evidence="5">
    <location>
        <begin position="255"/>
        <end position="280"/>
    </location>
</feature>
<feature type="compositionally biased region" description="Low complexity" evidence="5">
    <location>
        <begin position="264"/>
        <end position="274"/>
    </location>
</feature>
<dbReference type="Pfam" id="PF02466">
    <property type="entry name" value="Tim17"/>
    <property type="match status" value="1"/>
</dbReference>
<evidence type="ECO:0000256" key="2">
    <source>
        <dbReference type="ARBA" id="ARBA00022692"/>
    </source>
</evidence>
<evidence type="ECO:0000256" key="4">
    <source>
        <dbReference type="ARBA" id="ARBA00023136"/>
    </source>
</evidence>
<keyword evidence="8" id="KW-1185">Reference proteome</keyword>
<dbReference type="PANTHER" id="PTHR14110:SF6">
    <property type="entry name" value="OS04G0405100 PROTEIN"/>
    <property type="match status" value="1"/>
</dbReference>
<dbReference type="SUPFAM" id="SSF47769">
    <property type="entry name" value="SAM/Pointed domain"/>
    <property type="match status" value="1"/>
</dbReference>
<dbReference type="InterPro" id="IPR039175">
    <property type="entry name" value="TIM22"/>
</dbReference>
<keyword evidence="4 6" id="KW-0472">Membrane</keyword>
<dbReference type="GO" id="GO:0008320">
    <property type="term" value="F:protein transmembrane transporter activity"/>
    <property type="evidence" value="ECO:0007669"/>
    <property type="project" value="TreeGrafter"/>
</dbReference>
<dbReference type="Gene3D" id="1.10.150.50">
    <property type="entry name" value="Transcription Factor, Ets-1"/>
    <property type="match status" value="1"/>
</dbReference>
<sequence>MALQQGHQQEEHIDLLHDIKLHWKQPKAVLSRLQTWTTQQPIAVEALVATLAGSAQGAFLGGIMGTVTRLDPNTTNNLAGQPGANADMVKQMQAFQQGGPWVQARNFAVLTGVGAGLSIALKRVRKTDDVYNTMISAFGSGAAFSMVSGMASGNKLQGAFTTGTLFALFQGAFFVLGKKFKRGPEVQDLPDYARVTHFLATLGFQNYQKNLKRGMLNDSTLHLWNDGALKEVSIPPGPRLLILHHLERYRHVLKPGMPMPTPQQMPSQQGQLQPVAQPRR</sequence>
<dbReference type="PANTHER" id="PTHR14110">
    <property type="entry name" value="MITOCHONDRIAL IMPORT INNER MEMBRANE TRANSLOCASE SUBUNIT TIM22"/>
    <property type="match status" value="1"/>
</dbReference>
<dbReference type="GO" id="GO:0009706">
    <property type="term" value="C:chloroplast inner membrane"/>
    <property type="evidence" value="ECO:0007669"/>
    <property type="project" value="TreeGrafter"/>
</dbReference>
<dbReference type="InterPro" id="IPR013761">
    <property type="entry name" value="SAM/pointed_sf"/>
</dbReference>
<proteinExistence type="predicted"/>
<comment type="subcellular location">
    <subcellularLocation>
        <location evidence="1">Membrane</location>
        <topology evidence="1">Multi-pass membrane protein</topology>
    </subcellularLocation>
</comment>
<dbReference type="EMBL" id="CAUYUE010000008">
    <property type="protein sequence ID" value="CAK0783181.1"/>
    <property type="molecule type" value="Genomic_DNA"/>
</dbReference>
<feature type="transmembrane region" description="Helical" evidence="6">
    <location>
        <begin position="156"/>
        <end position="176"/>
    </location>
</feature>